<sequence>MKTVVIVSHPNIASSSTQQFLREAAAEPNVTWHVPTDQPLDIPAEQALIRDADRLIFQFPLYWYSAPASLKAWEDTVLTRSFDYPSVGGALVGKELGLVISLGQPAAHYTAGAPEQFSLSQLTTPYQALAHRLGMTWLPSFVVDQFGYQTETEKMHLLVDYQRYLTQEPLTHFSDQVNWTVRKLKAVSETQPDADQQKIGLVIDQISQNAATLSDLQDTLALLKDGGED</sequence>
<gene>
    <name evidence="3" type="ORF">AYR63_08485</name>
</gene>
<dbReference type="InterPro" id="IPR003680">
    <property type="entry name" value="Flavodoxin_fold"/>
</dbReference>
<dbReference type="InterPro" id="IPR029039">
    <property type="entry name" value="Flavoprotein-like_sf"/>
</dbReference>
<keyword evidence="1" id="KW-0560">Oxidoreductase</keyword>
<dbReference type="Pfam" id="PF02525">
    <property type="entry name" value="Flavodoxin_2"/>
    <property type="match status" value="1"/>
</dbReference>
<dbReference type="OrthoDB" id="9798454at2"/>
<keyword evidence="4" id="KW-1185">Reference proteome</keyword>
<dbReference type="PANTHER" id="PTHR47307">
    <property type="entry name" value="GLUTATHIONE-REGULATED POTASSIUM-EFFLUX SYSTEM ANCILLARY PROTEIN KEFG"/>
    <property type="match status" value="1"/>
</dbReference>
<dbReference type="AlphaFoldDB" id="A0A1B2IYP5"/>
<dbReference type="EMBL" id="CP014924">
    <property type="protein sequence ID" value="ANZ67172.1"/>
    <property type="molecule type" value="Genomic_DNA"/>
</dbReference>
<dbReference type="GO" id="GO:0009055">
    <property type="term" value="F:electron transfer activity"/>
    <property type="evidence" value="ECO:0007669"/>
    <property type="project" value="TreeGrafter"/>
</dbReference>
<dbReference type="GO" id="GO:0010181">
    <property type="term" value="F:FMN binding"/>
    <property type="evidence" value="ECO:0007669"/>
    <property type="project" value="TreeGrafter"/>
</dbReference>
<feature type="domain" description="Flavodoxin-like fold" evidence="2">
    <location>
        <begin position="1"/>
        <end position="152"/>
    </location>
</feature>
<dbReference type="STRING" id="240427.AYR62_09890"/>
<reference evidence="3 4" key="1">
    <citation type="submission" date="2016-03" db="EMBL/GenBank/DDBJ databases">
        <title>Pediococcus and Lactobacillus from brewery environment - whole genome sequencing and assembly.</title>
        <authorList>
            <person name="Behr J."/>
            <person name="Geissler A.J."/>
            <person name="Vogel R.F."/>
        </authorList>
    </citation>
    <scope>NUCLEOTIDE SEQUENCE [LARGE SCALE GENOMIC DNA]</scope>
    <source>
        <strain evidence="3 4">TMW 1.1995</strain>
    </source>
</reference>
<accession>A0A1B2IYP5</accession>
<dbReference type="Gene3D" id="3.40.50.360">
    <property type="match status" value="1"/>
</dbReference>
<protein>
    <recommendedName>
        <fullName evidence="2">Flavodoxin-like fold domain-containing protein</fullName>
    </recommendedName>
</protein>
<dbReference type="Proteomes" id="UP000093267">
    <property type="component" value="Chromosome"/>
</dbReference>
<evidence type="ECO:0000313" key="4">
    <source>
        <dbReference type="Proteomes" id="UP000093267"/>
    </source>
</evidence>
<dbReference type="RefSeq" id="WP_065902481.1">
    <property type="nucleotide sequence ID" value="NZ_CP014912.1"/>
</dbReference>
<evidence type="ECO:0000259" key="2">
    <source>
        <dbReference type="Pfam" id="PF02525"/>
    </source>
</evidence>
<dbReference type="SUPFAM" id="SSF52218">
    <property type="entry name" value="Flavoproteins"/>
    <property type="match status" value="1"/>
</dbReference>
<organism evidence="3 4">
    <name type="scientific">Secundilactobacillus paracollinoides</name>
    <dbReference type="NCBI Taxonomy" id="240427"/>
    <lineage>
        <taxon>Bacteria</taxon>
        <taxon>Bacillati</taxon>
        <taxon>Bacillota</taxon>
        <taxon>Bacilli</taxon>
        <taxon>Lactobacillales</taxon>
        <taxon>Lactobacillaceae</taxon>
        <taxon>Secundilactobacillus</taxon>
    </lineage>
</organism>
<dbReference type="PANTHER" id="PTHR47307:SF1">
    <property type="entry name" value="GLUTATHIONE-REGULATED POTASSIUM-EFFLUX SYSTEM ANCILLARY PROTEIN KEFG"/>
    <property type="match status" value="1"/>
</dbReference>
<proteinExistence type="predicted"/>
<dbReference type="InterPro" id="IPR046980">
    <property type="entry name" value="KefG/KefF"/>
</dbReference>
<dbReference type="GO" id="GO:0003955">
    <property type="term" value="F:NAD(P)H dehydrogenase (quinone) activity"/>
    <property type="evidence" value="ECO:0007669"/>
    <property type="project" value="TreeGrafter"/>
</dbReference>
<name>A0A1B2IYP5_9LACO</name>
<evidence type="ECO:0000313" key="3">
    <source>
        <dbReference type="EMBL" id="ANZ67172.1"/>
    </source>
</evidence>
<evidence type="ECO:0000256" key="1">
    <source>
        <dbReference type="ARBA" id="ARBA00023002"/>
    </source>
</evidence>